<protein>
    <recommendedName>
        <fullName evidence="5">DUF4834 family protein</fullName>
    </recommendedName>
</protein>
<proteinExistence type="predicted"/>
<dbReference type="EMBL" id="BAABHA010000002">
    <property type="protein sequence ID" value="GAA4378255.1"/>
    <property type="molecule type" value="Genomic_DNA"/>
</dbReference>
<keyword evidence="2" id="KW-0472">Membrane</keyword>
<feature type="compositionally biased region" description="Pro residues" evidence="1">
    <location>
        <begin position="51"/>
        <end position="61"/>
    </location>
</feature>
<evidence type="ECO:0000256" key="2">
    <source>
        <dbReference type="SAM" id="Phobius"/>
    </source>
</evidence>
<sequence>MLFLKGLLIFFLFAMVLRMVLPALLRWALASFVRKQMQRGGVQFGPGTSPFGPPPTPPTPGPEGKVRVDYVPPVTKARGTDEFRGGDYVEFEEVK</sequence>
<evidence type="ECO:0008006" key="5">
    <source>
        <dbReference type="Google" id="ProtNLM"/>
    </source>
</evidence>
<keyword evidence="2" id="KW-0812">Transmembrane</keyword>
<organism evidence="3 4">
    <name type="scientific">Hymenobacter koreensis</name>
    <dbReference type="NCBI Taxonomy" id="1084523"/>
    <lineage>
        <taxon>Bacteria</taxon>
        <taxon>Pseudomonadati</taxon>
        <taxon>Bacteroidota</taxon>
        <taxon>Cytophagia</taxon>
        <taxon>Cytophagales</taxon>
        <taxon>Hymenobacteraceae</taxon>
        <taxon>Hymenobacter</taxon>
    </lineage>
</organism>
<keyword evidence="2" id="KW-1133">Transmembrane helix</keyword>
<name>A0ABP8IXG7_9BACT</name>
<dbReference type="Proteomes" id="UP001500454">
    <property type="component" value="Unassembled WGS sequence"/>
</dbReference>
<comment type="caution">
    <text evidence="3">The sequence shown here is derived from an EMBL/GenBank/DDBJ whole genome shotgun (WGS) entry which is preliminary data.</text>
</comment>
<evidence type="ECO:0000256" key="1">
    <source>
        <dbReference type="SAM" id="MobiDB-lite"/>
    </source>
</evidence>
<evidence type="ECO:0000313" key="3">
    <source>
        <dbReference type="EMBL" id="GAA4378255.1"/>
    </source>
</evidence>
<dbReference type="RefSeq" id="WP_345222676.1">
    <property type="nucleotide sequence ID" value="NZ_BAABHA010000002.1"/>
</dbReference>
<reference evidence="4" key="1">
    <citation type="journal article" date="2019" name="Int. J. Syst. Evol. Microbiol.">
        <title>The Global Catalogue of Microorganisms (GCM) 10K type strain sequencing project: providing services to taxonomists for standard genome sequencing and annotation.</title>
        <authorList>
            <consortium name="The Broad Institute Genomics Platform"/>
            <consortium name="The Broad Institute Genome Sequencing Center for Infectious Disease"/>
            <person name="Wu L."/>
            <person name="Ma J."/>
        </authorList>
    </citation>
    <scope>NUCLEOTIDE SEQUENCE [LARGE SCALE GENOMIC DNA]</scope>
    <source>
        <strain evidence="4">JCM 17924</strain>
    </source>
</reference>
<accession>A0ABP8IXG7</accession>
<gene>
    <name evidence="3" type="ORF">GCM10023186_14550</name>
</gene>
<feature type="region of interest" description="Disordered" evidence="1">
    <location>
        <begin position="43"/>
        <end position="67"/>
    </location>
</feature>
<feature type="transmembrane region" description="Helical" evidence="2">
    <location>
        <begin position="6"/>
        <end position="29"/>
    </location>
</feature>
<keyword evidence="4" id="KW-1185">Reference proteome</keyword>
<evidence type="ECO:0000313" key="4">
    <source>
        <dbReference type="Proteomes" id="UP001500454"/>
    </source>
</evidence>